<evidence type="ECO:0000256" key="1">
    <source>
        <dbReference type="SAM" id="MobiDB-lite"/>
    </source>
</evidence>
<feature type="compositionally biased region" description="Basic residues" evidence="1">
    <location>
        <begin position="36"/>
        <end position="55"/>
    </location>
</feature>
<accession>A0A7J7RAT9</accession>
<comment type="caution">
    <text evidence="2">The sequence shown here is derived from an EMBL/GenBank/DDBJ whole genome shotgun (WGS) entry which is preliminary data.</text>
</comment>
<organism evidence="2 3">
    <name type="scientific">Rhinolophus ferrumequinum</name>
    <name type="common">Greater horseshoe bat</name>
    <dbReference type="NCBI Taxonomy" id="59479"/>
    <lineage>
        <taxon>Eukaryota</taxon>
        <taxon>Metazoa</taxon>
        <taxon>Chordata</taxon>
        <taxon>Craniata</taxon>
        <taxon>Vertebrata</taxon>
        <taxon>Euteleostomi</taxon>
        <taxon>Mammalia</taxon>
        <taxon>Eutheria</taxon>
        <taxon>Laurasiatheria</taxon>
        <taxon>Chiroptera</taxon>
        <taxon>Yinpterochiroptera</taxon>
        <taxon>Rhinolophoidea</taxon>
        <taxon>Rhinolophidae</taxon>
        <taxon>Rhinolophinae</taxon>
        <taxon>Rhinolophus</taxon>
    </lineage>
</organism>
<evidence type="ECO:0000313" key="3">
    <source>
        <dbReference type="Proteomes" id="UP000585614"/>
    </source>
</evidence>
<dbReference type="AlphaFoldDB" id="A0A7J7RAT9"/>
<feature type="region of interest" description="Disordered" evidence="1">
    <location>
        <begin position="17"/>
        <end position="57"/>
    </location>
</feature>
<protein>
    <submittedName>
        <fullName evidence="2">Uncharacterized protein</fullName>
    </submittedName>
</protein>
<sequence>MGQGTPSPALVPSALLCSVAPGSRSPSSKRPEPRPHGARPRARRVPPHHVHAHHPPHQETLRLLLKDLKGDPFSRAWLCSPRAGHHRTPPCRDPHLHRPGSWVLSLPSPRDPNMGPELCGRCHLAPAWRPGACWGGRALDPNSVAGWGGGLILQVT</sequence>
<name>A0A7J7RAT9_RHIFE</name>
<dbReference type="EMBL" id="JACAGC010000028">
    <property type="protein sequence ID" value="KAF6273218.1"/>
    <property type="molecule type" value="Genomic_DNA"/>
</dbReference>
<gene>
    <name evidence="2" type="ORF">mRhiFer1_009506</name>
</gene>
<evidence type="ECO:0000313" key="2">
    <source>
        <dbReference type="EMBL" id="KAF6273218.1"/>
    </source>
</evidence>
<reference evidence="2 3" key="1">
    <citation type="journal article" date="2020" name="Nature">
        <title>Six reference-quality genomes reveal evolution of bat adaptations.</title>
        <authorList>
            <person name="Jebb D."/>
            <person name="Huang Z."/>
            <person name="Pippel M."/>
            <person name="Hughes G.M."/>
            <person name="Lavrichenko K."/>
            <person name="Devanna P."/>
            <person name="Winkler S."/>
            <person name="Jermiin L.S."/>
            <person name="Skirmuntt E.C."/>
            <person name="Katzourakis A."/>
            <person name="Burkitt-Gray L."/>
            <person name="Ray D.A."/>
            <person name="Sullivan K.A.M."/>
            <person name="Roscito J.G."/>
            <person name="Kirilenko B.M."/>
            <person name="Davalos L.M."/>
            <person name="Corthals A.P."/>
            <person name="Power M.L."/>
            <person name="Jones G."/>
            <person name="Ransome R.D."/>
            <person name="Dechmann D.K.N."/>
            <person name="Locatelli A.G."/>
            <person name="Puechmaille S.J."/>
            <person name="Fedrigo O."/>
            <person name="Jarvis E.D."/>
            <person name="Hiller M."/>
            <person name="Vernes S.C."/>
            <person name="Myers E.W."/>
            <person name="Teeling E.C."/>
        </authorList>
    </citation>
    <scope>NUCLEOTIDE SEQUENCE [LARGE SCALE GENOMIC DNA]</scope>
    <source>
        <strain evidence="2">MRhiFer1</strain>
        <tissue evidence="2">Lung</tissue>
    </source>
</reference>
<proteinExistence type="predicted"/>
<dbReference type="Proteomes" id="UP000585614">
    <property type="component" value="Unassembled WGS sequence"/>
</dbReference>